<dbReference type="OrthoDB" id="20966at2"/>
<sequence length="397" mass="42281">MTPAPLLLPNFGAEEREYSNGAQKAGARLHPILREAAWLWSLLFGESATSLGEPTGAWPDLLGMRPDGPAFPWLESRPGRGVAWLSTKTAWDELRGAGAAPAMPAPEIVRRVHDKAFAQEVASELGLSPGCLEGLIRILEPLELRTGVAVEKIAEWIASLPPWVRGSWTIKPRLGSSGRGRLGAGQSAERTMALGTAPGRALPFGNGALARLERRGGAVLEPWLERHVDLSTQLHVAPSGEVEILGTTRQVITPSGVYLGSRGRIEDGEIVVGSGFEQELRGAAVKLGRAAARAGYFGPCGVDAFSFRGPDDAEVLRPIVELNARFTMGTIALGLLRRARAAGVLEGRHRAWLFSLRGLADVRREGLDFVPLGALSSLALAESEEAIDELLQSGGVA</sequence>
<evidence type="ECO:0008006" key="3">
    <source>
        <dbReference type="Google" id="ProtNLM"/>
    </source>
</evidence>
<dbReference type="RefSeq" id="WP_050724945.1">
    <property type="nucleotide sequence ID" value="NZ_CP012332.1"/>
</dbReference>
<dbReference type="STRING" id="1391653.AKJ08_0887"/>
<gene>
    <name evidence="1" type="ORF">AKJ08_0887</name>
</gene>
<dbReference type="Gene3D" id="3.30.470.20">
    <property type="entry name" value="ATP-grasp fold, B domain"/>
    <property type="match status" value="1"/>
</dbReference>
<dbReference type="EMBL" id="CP012332">
    <property type="protein sequence ID" value="AKU90500.1"/>
    <property type="molecule type" value="Genomic_DNA"/>
</dbReference>
<dbReference type="SUPFAM" id="SSF56059">
    <property type="entry name" value="Glutathione synthetase ATP-binding domain-like"/>
    <property type="match status" value="1"/>
</dbReference>
<evidence type="ECO:0000313" key="2">
    <source>
        <dbReference type="Proteomes" id="UP000055590"/>
    </source>
</evidence>
<proteinExistence type="predicted"/>
<dbReference type="AlphaFoldDB" id="A0A0K1PAF6"/>
<evidence type="ECO:0000313" key="1">
    <source>
        <dbReference type="EMBL" id="AKU90500.1"/>
    </source>
</evidence>
<accession>A0A0K1PAF6</accession>
<protein>
    <recommendedName>
        <fullName evidence="3">ATP-grasp domain-containing protein</fullName>
    </recommendedName>
</protein>
<dbReference type="KEGG" id="vin:AKJ08_0887"/>
<name>A0A0K1PAF6_9BACT</name>
<organism evidence="1 2">
    <name type="scientific">Vulgatibacter incomptus</name>
    <dbReference type="NCBI Taxonomy" id="1391653"/>
    <lineage>
        <taxon>Bacteria</taxon>
        <taxon>Pseudomonadati</taxon>
        <taxon>Myxococcota</taxon>
        <taxon>Myxococcia</taxon>
        <taxon>Myxococcales</taxon>
        <taxon>Cystobacterineae</taxon>
        <taxon>Vulgatibacteraceae</taxon>
        <taxon>Vulgatibacter</taxon>
    </lineage>
</organism>
<dbReference type="Proteomes" id="UP000055590">
    <property type="component" value="Chromosome"/>
</dbReference>
<keyword evidence="2" id="KW-1185">Reference proteome</keyword>
<reference evidence="1 2" key="1">
    <citation type="submission" date="2015-08" db="EMBL/GenBank/DDBJ databases">
        <authorList>
            <person name="Babu N.S."/>
            <person name="Beckwith C.J."/>
            <person name="Beseler K.G."/>
            <person name="Brison A."/>
            <person name="Carone J.V."/>
            <person name="Caskin T.P."/>
            <person name="Diamond M."/>
            <person name="Durham M.E."/>
            <person name="Foxe J.M."/>
            <person name="Go M."/>
            <person name="Henderson B.A."/>
            <person name="Jones I.B."/>
            <person name="McGettigan J.A."/>
            <person name="Micheletti S.J."/>
            <person name="Nasrallah M.E."/>
            <person name="Ortiz D."/>
            <person name="Piller C.R."/>
            <person name="Privatt S.R."/>
            <person name="Schneider S.L."/>
            <person name="Sharp S."/>
            <person name="Smith T.C."/>
            <person name="Stanton J.D."/>
            <person name="Ullery H.E."/>
            <person name="Wilson R.J."/>
            <person name="Serrano M.G."/>
            <person name="Buck G."/>
            <person name="Lee V."/>
            <person name="Wang Y."/>
            <person name="Carvalho R."/>
            <person name="Voegtly L."/>
            <person name="Shi R."/>
            <person name="Duckworth R."/>
            <person name="Johnson A."/>
            <person name="Loviza R."/>
            <person name="Walstead R."/>
            <person name="Shah Z."/>
            <person name="Kiflezghi M."/>
            <person name="Wade K."/>
            <person name="Ball S.L."/>
            <person name="Bradley K.W."/>
            <person name="Asai D.J."/>
            <person name="Bowman C.A."/>
            <person name="Russell D.A."/>
            <person name="Pope W.H."/>
            <person name="Jacobs-Sera D."/>
            <person name="Hendrix R.W."/>
            <person name="Hatfull G.F."/>
        </authorList>
    </citation>
    <scope>NUCLEOTIDE SEQUENCE [LARGE SCALE GENOMIC DNA]</scope>
    <source>
        <strain evidence="1 2">DSM 27710</strain>
    </source>
</reference>